<evidence type="ECO:0000313" key="2">
    <source>
        <dbReference type="EMBL" id="KAJ1127573.1"/>
    </source>
</evidence>
<protein>
    <submittedName>
        <fullName evidence="2">Uncharacterized protein</fullName>
    </submittedName>
</protein>
<sequence>MSQPAQPVRGPAPCLVRGVSASPRPRHPFRRTTMRHVCRDPRDRRRRGWDEILRLRYSNAMTQRHFSGRSSGRT</sequence>
<dbReference type="AlphaFoldDB" id="A0AAV7PP94"/>
<proteinExistence type="predicted"/>
<dbReference type="Proteomes" id="UP001066276">
    <property type="component" value="Chromosome 7"/>
</dbReference>
<feature type="region of interest" description="Disordered" evidence="1">
    <location>
        <begin position="1"/>
        <end position="33"/>
    </location>
</feature>
<organism evidence="2 3">
    <name type="scientific">Pleurodeles waltl</name>
    <name type="common">Iberian ribbed newt</name>
    <dbReference type="NCBI Taxonomy" id="8319"/>
    <lineage>
        <taxon>Eukaryota</taxon>
        <taxon>Metazoa</taxon>
        <taxon>Chordata</taxon>
        <taxon>Craniata</taxon>
        <taxon>Vertebrata</taxon>
        <taxon>Euteleostomi</taxon>
        <taxon>Amphibia</taxon>
        <taxon>Batrachia</taxon>
        <taxon>Caudata</taxon>
        <taxon>Salamandroidea</taxon>
        <taxon>Salamandridae</taxon>
        <taxon>Pleurodelinae</taxon>
        <taxon>Pleurodeles</taxon>
    </lineage>
</organism>
<name>A0AAV7PP94_PLEWA</name>
<feature type="compositionally biased region" description="Basic residues" evidence="1">
    <location>
        <begin position="24"/>
        <end position="33"/>
    </location>
</feature>
<dbReference type="EMBL" id="JANPWB010000011">
    <property type="protein sequence ID" value="KAJ1127573.1"/>
    <property type="molecule type" value="Genomic_DNA"/>
</dbReference>
<reference evidence="2" key="1">
    <citation type="journal article" date="2022" name="bioRxiv">
        <title>Sequencing and chromosome-scale assembly of the giantPleurodeles waltlgenome.</title>
        <authorList>
            <person name="Brown T."/>
            <person name="Elewa A."/>
            <person name="Iarovenko S."/>
            <person name="Subramanian E."/>
            <person name="Araus A.J."/>
            <person name="Petzold A."/>
            <person name="Susuki M."/>
            <person name="Suzuki K.-i.T."/>
            <person name="Hayashi T."/>
            <person name="Toyoda A."/>
            <person name="Oliveira C."/>
            <person name="Osipova E."/>
            <person name="Leigh N.D."/>
            <person name="Simon A."/>
            <person name="Yun M.H."/>
        </authorList>
    </citation>
    <scope>NUCLEOTIDE SEQUENCE</scope>
    <source>
        <strain evidence="2">20211129_DDA</strain>
        <tissue evidence="2">Liver</tissue>
    </source>
</reference>
<evidence type="ECO:0000256" key="1">
    <source>
        <dbReference type="SAM" id="MobiDB-lite"/>
    </source>
</evidence>
<accession>A0AAV7PP94</accession>
<keyword evidence="3" id="KW-1185">Reference proteome</keyword>
<evidence type="ECO:0000313" key="3">
    <source>
        <dbReference type="Proteomes" id="UP001066276"/>
    </source>
</evidence>
<comment type="caution">
    <text evidence="2">The sequence shown here is derived from an EMBL/GenBank/DDBJ whole genome shotgun (WGS) entry which is preliminary data.</text>
</comment>
<gene>
    <name evidence="2" type="ORF">NDU88_005972</name>
</gene>